<keyword evidence="2" id="KW-1185">Reference proteome</keyword>
<protein>
    <submittedName>
        <fullName evidence="1">Uncharacterized protein</fullName>
    </submittedName>
</protein>
<evidence type="ECO:0000313" key="1">
    <source>
        <dbReference type="EMBL" id="MCI34688.1"/>
    </source>
</evidence>
<accession>A0A392RDJ3</accession>
<evidence type="ECO:0000313" key="2">
    <source>
        <dbReference type="Proteomes" id="UP000265520"/>
    </source>
</evidence>
<sequence>NTDGGLNSKNDNVFSRNIVGSMVFEGPSGATGHKVVQFSHGPSPKVWQVHHRGGRKCSKLVGNGKNESYLRNASIRG</sequence>
<dbReference type="Proteomes" id="UP000265520">
    <property type="component" value="Unassembled WGS sequence"/>
</dbReference>
<dbReference type="EMBL" id="LXQA010216225">
    <property type="protein sequence ID" value="MCI34688.1"/>
    <property type="molecule type" value="Genomic_DNA"/>
</dbReference>
<reference evidence="1 2" key="1">
    <citation type="journal article" date="2018" name="Front. Plant Sci.">
        <title>Red Clover (Trifolium pratense) and Zigzag Clover (T. medium) - A Picture of Genomic Similarities and Differences.</title>
        <authorList>
            <person name="Dluhosova J."/>
            <person name="Istvanek J."/>
            <person name="Nedelnik J."/>
            <person name="Repkova J."/>
        </authorList>
    </citation>
    <scope>NUCLEOTIDE SEQUENCE [LARGE SCALE GENOMIC DNA]</scope>
    <source>
        <strain evidence="2">cv. 10/8</strain>
        <tissue evidence="1">Leaf</tissue>
    </source>
</reference>
<name>A0A392RDJ3_9FABA</name>
<feature type="non-terminal residue" evidence="1">
    <location>
        <position position="1"/>
    </location>
</feature>
<proteinExistence type="predicted"/>
<comment type="caution">
    <text evidence="1">The sequence shown here is derived from an EMBL/GenBank/DDBJ whole genome shotgun (WGS) entry which is preliminary data.</text>
</comment>
<dbReference type="AlphaFoldDB" id="A0A392RDJ3"/>
<organism evidence="1 2">
    <name type="scientific">Trifolium medium</name>
    <dbReference type="NCBI Taxonomy" id="97028"/>
    <lineage>
        <taxon>Eukaryota</taxon>
        <taxon>Viridiplantae</taxon>
        <taxon>Streptophyta</taxon>
        <taxon>Embryophyta</taxon>
        <taxon>Tracheophyta</taxon>
        <taxon>Spermatophyta</taxon>
        <taxon>Magnoliopsida</taxon>
        <taxon>eudicotyledons</taxon>
        <taxon>Gunneridae</taxon>
        <taxon>Pentapetalae</taxon>
        <taxon>rosids</taxon>
        <taxon>fabids</taxon>
        <taxon>Fabales</taxon>
        <taxon>Fabaceae</taxon>
        <taxon>Papilionoideae</taxon>
        <taxon>50 kb inversion clade</taxon>
        <taxon>NPAAA clade</taxon>
        <taxon>Hologalegina</taxon>
        <taxon>IRL clade</taxon>
        <taxon>Trifolieae</taxon>
        <taxon>Trifolium</taxon>
    </lineage>
</organism>